<proteinExistence type="predicted"/>
<dbReference type="Gene3D" id="3.30.40.190">
    <property type="match status" value="1"/>
</dbReference>
<keyword evidence="2" id="KW-1185">Reference proteome</keyword>
<protein>
    <recommendedName>
        <fullName evidence="3">HNH nuclease domain-containing protein</fullName>
    </recommendedName>
</protein>
<sequence length="118" mass="13169">MALPARLPKRKADTGRPQRDRCPGHLAFVRQHGCCVPGCQGRPIEAAHVRTHGDGGMGMKPSDDRAISLCTEHHRQQHNVGELEFQRRHGIDMLKLAREFASASPAWKRYLAKKAQGL</sequence>
<dbReference type="AlphaFoldDB" id="A0A9P1JT93"/>
<evidence type="ECO:0000313" key="2">
    <source>
        <dbReference type="Proteomes" id="UP000007319"/>
    </source>
</evidence>
<organism evidence="1 2">
    <name type="scientific">Azospirillum baldaniorum</name>
    <dbReference type="NCBI Taxonomy" id="1064539"/>
    <lineage>
        <taxon>Bacteria</taxon>
        <taxon>Pseudomonadati</taxon>
        <taxon>Pseudomonadota</taxon>
        <taxon>Alphaproteobacteria</taxon>
        <taxon>Rhodospirillales</taxon>
        <taxon>Azospirillaceae</taxon>
        <taxon>Azospirillum</taxon>
    </lineage>
</organism>
<name>A0A9P1JT93_9PROT</name>
<dbReference type="InterPro" id="IPR010373">
    <property type="entry name" value="DUF968"/>
</dbReference>
<gene>
    <name evidence="1" type="ORF">AZOBR_200111</name>
</gene>
<dbReference type="RefSeq" id="WP_014241579.1">
    <property type="nucleotide sequence ID" value="NC_016617.1"/>
</dbReference>
<evidence type="ECO:0000313" key="1">
    <source>
        <dbReference type="EMBL" id="CCC99406.1"/>
    </source>
</evidence>
<reference evidence="1 2" key="1">
    <citation type="journal article" date="2011" name="PLoS Genet.">
        <title>Azospirillum genomes reveal transition of bacteria from aquatic to terrestrial environments.</title>
        <authorList>
            <person name="Wisniewski-Dye F."/>
            <person name="Borziak K."/>
            <person name="Khalsa-Moyers G."/>
            <person name="Alexandre G."/>
            <person name="Sukharnikov L.O."/>
            <person name="Wuichet K."/>
            <person name="Hurst G.B."/>
            <person name="McDonald W.H."/>
            <person name="Robertson J.S."/>
            <person name="Barbe V."/>
            <person name="Calteau A."/>
            <person name="Rouy Z."/>
            <person name="Mangenot S."/>
            <person name="Prigent-Combaret C."/>
            <person name="Normand P."/>
            <person name="Boyer M."/>
            <person name="Siguier P."/>
            <person name="Dessaux Y."/>
            <person name="Elmerich C."/>
            <person name="Condemine G."/>
            <person name="Krishnen G."/>
            <person name="Kennedy I."/>
            <person name="Paterson A.H."/>
            <person name="Gonzalez V."/>
            <person name="Mavingui P."/>
            <person name="Zhulin I.B."/>
        </authorList>
    </citation>
    <scope>NUCLEOTIDE SEQUENCE [LARGE SCALE GENOMIC DNA]</scope>
    <source>
        <strain evidence="1 2">Sp245</strain>
    </source>
</reference>
<dbReference type="Pfam" id="PF06147">
    <property type="entry name" value="DUF968"/>
    <property type="match status" value="1"/>
</dbReference>
<dbReference type="EMBL" id="HE577327">
    <property type="protein sequence ID" value="CCC99406.1"/>
    <property type="molecule type" value="Genomic_DNA"/>
</dbReference>
<dbReference type="Proteomes" id="UP000007319">
    <property type="component" value="Chromosome"/>
</dbReference>
<dbReference type="KEGG" id="abs:AZOBR_200111"/>
<evidence type="ECO:0008006" key="3">
    <source>
        <dbReference type="Google" id="ProtNLM"/>
    </source>
</evidence>
<accession>A0A9P1JT93</accession>